<feature type="region of interest" description="Disordered" evidence="5">
    <location>
        <begin position="488"/>
        <end position="507"/>
    </location>
</feature>
<dbReference type="Pfam" id="PF04000">
    <property type="entry name" value="Sas10_Utp3"/>
    <property type="match status" value="1"/>
</dbReference>
<dbReference type="PANTHER" id="PTHR13237:SF8">
    <property type="entry name" value="SOMETHING ABOUT SILENCING PROTEIN 10"/>
    <property type="match status" value="1"/>
</dbReference>
<feature type="region of interest" description="Disordered" evidence="5">
    <location>
        <begin position="289"/>
        <end position="463"/>
    </location>
</feature>
<keyword evidence="4" id="KW-0539">Nucleus</keyword>
<proteinExistence type="inferred from homology"/>
<evidence type="ECO:0000256" key="5">
    <source>
        <dbReference type="SAM" id="MobiDB-lite"/>
    </source>
</evidence>
<keyword evidence="8" id="KW-1185">Reference proteome</keyword>
<evidence type="ECO:0000256" key="2">
    <source>
        <dbReference type="ARBA" id="ARBA00010979"/>
    </source>
</evidence>
<comment type="similarity">
    <text evidence="2">Belongs to the SAS10 family.</text>
</comment>
<feature type="region of interest" description="Disordered" evidence="5">
    <location>
        <begin position="518"/>
        <end position="568"/>
    </location>
</feature>
<evidence type="ECO:0000313" key="7">
    <source>
        <dbReference type="EMBL" id="KIW63515.1"/>
    </source>
</evidence>
<feature type="region of interest" description="Disordered" evidence="5">
    <location>
        <begin position="1"/>
        <end position="35"/>
    </location>
</feature>
<dbReference type="Proteomes" id="UP000054266">
    <property type="component" value="Unassembled WGS sequence"/>
</dbReference>
<evidence type="ECO:0000259" key="6">
    <source>
        <dbReference type="Pfam" id="PF09368"/>
    </source>
</evidence>
<dbReference type="AlphaFoldDB" id="A0A0D2F9G5"/>
<feature type="compositionally biased region" description="Basic and acidic residues" evidence="5">
    <location>
        <begin position="416"/>
        <end position="446"/>
    </location>
</feature>
<dbReference type="InterPro" id="IPR007146">
    <property type="entry name" value="Sas10/Utp3/C1D"/>
</dbReference>
<feature type="compositionally biased region" description="Basic residues" evidence="5">
    <location>
        <begin position="524"/>
        <end position="540"/>
    </location>
</feature>
<dbReference type="InterPro" id="IPR018972">
    <property type="entry name" value="Sas10_C_dom"/>
</dbReference>
<feature type="compositionally biased region" description="Acidic residues" evidence="5">
    <location>
        <begin position="67"/>
        <end position="96"/>
    </location>
</feature>
<evidence type="ECO:0000256" key="3">
    <source>
        <dbReference type="ARBA" id="ARBA00022553"/>
    </source>
</evidence>
<dbReference type="GO" id="GO:0000462">
    <property type="term" value="P:maturation of SSU-rRNA from tricistronic rRNA transcript (SSU-rRNA, 5.8S rRNA, LSU-rRNA)"/>
    <property type="evidence" value="ECO:0007669"/>
    <property type="project" value="TreeGrafter"/>
</dbReference>
<feature type="compositionally biased region" description="Low complexity" evidence="5">
    <location>
        <begin position="489"/>
        <end position="498"/>
    </location>
</feature>
<keyword evidence="3" id="KW-0597">Phosphoprotein</keyword>
<comment type="subcellular location">
    <subcellularLocation>
        <location evidence="1">Nucleus</location>
    </subcellularLocation>
</comment>
<evidence type="ECO:0000256" key="4">
    <source>
        <dbReference type="ARBA" id="ARBA00023242"/>
    </source>
</evidence>
<accession>A0A0D2F9G5</accession>
<dbReference type="EMBL" id="KN846961">
    <property type="protein sequence ID" value="KIW63515.1"/>
    <property type="molecule type" value="Genomic_DNA"/>
</dbReference>
<feature type="domain" description="Sas10 C-terminal" evidence="6">
    <location>
        <begin position="508"/>
        <end position="582"/>
    </location>
</feature>
<name>A0A0D2F9G5_9EURO</name>
<feature type="compositionally biased region" description="Basic residues" evidence="5">
    <location>
        <begin position="337"/>
        <end position="346"/>
    </location>
</feature>
<gene>
    <name evidence="7" type="ORF">PV04_08512</name>
</gene>
<evidence type="ECO:0000313" key="8">
    <source>
        <dbReference type="Proteomes" id="UP000054266"/>
    </source>
</evidence>
<feature type="region of interest" description="Disordered" evidence="5">
    <location>
        <begin position="49"/>
        <end position="107"/>
    </location>
</feature>
<dbReference type="GO" id="GO:0032040">
    <property type="term" value="C:small-subunit processome"/>
    <property type="evidence" value="ECO:0007669"/>
    <property type="project" value="TreeGrafter"/>
</dbReference>
<dbReference type="HOGENOM" id="CLU_019106_1_0_1"/>
<dbReference type="Pfam" id="PF09368">
    <property type="entry name" value="Sas10"/>
    <property type="match status" value="1"/>
</dbReference>
<organism evidence="7 8">
    <name type="scientific">Phialophora macrospora</name>
    <dbReference type="NCBI Taxonomy" id="1851006"/>
    <lineage>
        <taxon>Eukaryota</taxon>
        <taxon>Fungi</taxon>
        <taxon>Dikarya</taxon>
        <taxon>Ascomycota</taxon>
        <taxon>Pezizomycotina</taxon>
        <taxon>Eurotiomycetes</taxon>
        <taxon>Chaetothyriomycetidae</taxon>
        <taxon>Chaetothyriales</taxon>
        <taxon>Herpotrichiellaceae</taxon>
        <taxon>Phialophora</taxon>
    </lineage>
</organism>
<protein>
    <recommendedName>
        <fullName evidence="6">Sas10 C-terminal domain-containing protein</fullName>
    </recommendedName>
</protein>
<dbReference type="PANTHER" id="PTHR13237">
    <property type="entry name" value="SOMETHING ABOUT SILENCING PROTEIN 10-RELATED"/>
    <property type="match status" value="1"/>
</dbReference>
<dbReference type="STRING" id="5601.A0A0D2F9G5"/>
<sequence length="582" mass="66697">MAKKRKAARATGVATRPQDVDRFNPEETFNDSEDEFFAGRDKVLLDEQPAAKRRRRLEEQEQNLQASDEEVYQDRDEESEDEDEARNAVEEEEEDDTHWGTSKADYYNADVIETEADALEEEQEARRLQQKQLQGMTEADFGFDENAWADDSQIEKRPTVQRLPELQLPEDATNDERLKILKSRYPEFEPLTKDLLSLQSTYQILKKETELERLKDDPTLRFRALSAYLGSVAMYLSLLTSSKNGLAMSPGELREHPIMSNLVSCRQLWQEVESLPSIEIQTEEKHTWAKVPASLEETVPAPTKKAKKEKKEKKERMRSLPSPSPEFASPVPQAASTKRKREKKPKRNDLQELLDASLKTPIEAESDFGDEAPLTYEEAEEKARRKKSLRFYTSQIALKANKRGEASRQAGGDDDVPYKERIRDQQERLMREAEQRARSQPNKDEALGIDDENSDDGQKINDEANEYYDMLVSNSKQKKAEKRAKAEAYAEAARQGAQVYEQEQVGPDGKRKITYAIEKNKGLQPKRKKDVRNPRVKKRKKFDEKIKKLNSMRPVYKGGEGKGGYGGEATGIKTNVVKSIKL</sequence>
<evidence type="ECO:0000256" key="1">
    <source>
        <dbReference type="ARBA" id="ARBA00004123"/>
    </source>
</evidence>
<reference evidence="7 8" key="1">
    <citation type="submission" date="2015-01" db="EMBL/GenBank/DDBJ databases">
        <title>The Genome Sequence of Capronia semiimmersa CBS27337.</title>
        <authorList>
            <consortium name="The Broad Institute Genomics Platform"/>
            <person name="Cuomo C."/>
            <person name="de Hoog S."/>
            <person name="Gorbushina A."/>
            <person name="Stielow B."/>
            <person name="Teixiera M."/>
            <person name="Abouelleil A."/>
            <person name="Chapman S.B."/>
            <person name="Priest M."/>
            <person name="Young S.K."/>
            <person name="Wortman J."/>
            <person name="Nusbaum C."/>
            <person name="Birren B."/>
        </authorList>
    </citation>
    <scope>NUCLEOTIDE SEQUENCE [LARGE SCALE GENOMIC DNA]</scope>
    <source>
        <strain evidence="7 8">CBS 27337</strain>
    </source>
</reference>